<dbReference type="PANTHER" id="PTHR38113:SF2">
    <property type="entry name" value="DUF2293 DOMAIN-CONTAINING PROTEIN"/>
    <property type="match status" value="1"/>
</dbReference>
<evidence type="ECO:0000259" key="1">
    <source>
        <dbReference type="Pfam" id="PF10056"/>
    </source>
</evidence>
<organism evidence="2 3">
    <name type="scientific">Lasiosphaeris hirsuta</name>
    <dbReference type="NCBI Taxonomy" id="260670"/>
    <lineage>
        <taxon>Eukaryota</taxon>
        <taxon>Fungi</taxon>
        <taxon>Dikarya</taxon>
        <taxon>Ascomycota</taxon>
        <taxon>Pezizomycotina</taxon>
        <taxon>Sordariomycetes</taxon>
        <taxon>Sordariomycetidae</taxon>
        <taxon>Sordariales</taxon>
        <taxon>Lasiosphaeriaceae</taxon>
        <taxon>Lasiosphaeris</taxon>
    </lineage>
</organism>
<sequence>EPEVRFFSPMPSGYQFVPKGDVYITKNCRQKTHAAGQTLYVVFDKANRPLGLRCPAWVHDAVVAEHRATAAKRASAVQKRDAALEGTFEQELVRLFPQTPRGEIPKILNQALKKHSRRVGRAGKVDLQQRVKLAVRAHIRHCHTSYDWFLSHGMSRDDARGEILDKLNEVARQWGGRAVSHGA</sequence>
<feature type="domain" description="DUF2293" evidence="1">
    <location>
        <begin position="92"/>
        <end position="175"/>
    </location>
</feature>
<comment type="caution">
    <text evidence="2">The sequence shown here is derived from an EMBL/GenBank/DDBJ whole genome shotgun (WGS) entry which is preliminary data.</text>
</comment>
<reference evidence="2" key="1">
    <citation type="submission" date="2023-06" db="EMBL/GenBank/DDBJ databases">
        <title>Genome-scale phylogeny and comparative genomics of the fungal order Sordariales.</title>
        <authorList>
            <consortium name="Lawrence Berkeley National Laboratory"/>
            <person name="Hensen N."/>
            <person name="Bonometti L."/>
            <person name="Westerberg I."/>
            <person name="Brannstrom I.O."/>
            <person name="Guillou S."/>
            <person name="Cros-Aarteil S."/>
            <person name="Calhoun S."/>
            <person name="Haridas S."/>
            <person name="Kuo A."/>
            <person name="Mondo S."/>
            <person name="Pangilinan J."/>
            <person name="Riley R."/>
            <person name="Labutti K."/>
            <person name="Andreopoulos B."/>
            <person name="Lipzen A."/>
            <person name="Chen C."/>
            <person name="Yanf M."/>
            <person name="Daum C."/>
            <person name="Ng V."/>
            <person name="Clum A."/>
            <person name="Steindorff A."/>
            <person name="Ohm R."/>
            <person name="Martin F."/>
            <person name="Silar P."/>
            <person name="Natvig D."/>
            <person name="Lalanne C."/>
            <person name="Gautier V."/>
            <person name="Ament-Velasquez S.L."/>
            <person name="Kruys A."/>
            <person name="Hutchinson M.I."/>
            <person name="Powell A.J."/>
            <person name="Barry K."/>
            <person name="Miller A.N."/>
            <person name="Grigoriev I.V."/>
            <person name="Debuchy R."/>
            <person name="Gladieux P."/>
            <person name="Thoren M.H."/>
            <person name="Johannesson H."/>
        </authorList>
    </citation>
    <scope>NUCLEOTIDE SEQUENCE</scope>
    <source>
        <strain evidence="2">SMH4607-1</strain>
    </source>
</reference>
<dbReference type="PANTHER" id="PTHR38113">
    <property type="match status" value="1"/>
</dbReference>
<protein>
    <recommendedName>
        <fullName evidence="1">DUF2293 domain-containing protein</fullName>
    </recommendedName>
</protein>
<evidence type="ECO:0000313" key="2">
    <source>
        <dbReference type="EMBL" id="KAK0711703.1"/>
    </source>
</evidence>
<evidence type="ECO:0000313" key="3">
    <source>
        <dbReference type="Proteomes" id="UP001172102"/>
    </source>
</evidence>
<dbReference type="EMBL" id="JAUKUA010000005">
    <property type="protein sequence ID" value="KAK0711703.1"/>
    <property type="molecule type" value="Genomic_DNA"/>
</dbReference>
<dbReference type="InterPro" id="IPR018744">
    <property type="entry name" value="DUF2293"/>
</dbReference>
<accession>A0AA40A9P8</accession>
<feature type="non-terminal residue" evidence="2">
    <location>
        <position position="183"/>
    </location>
</feature>
<dbReference type="AlphaFoldDB" id="A0AA40A9P8"/>
<gene>
    <name evidence="2" type="ORF">B0H67DRAFT_455409</name>
</gene>
<dbReference type="Proteomes" id="UP001172102">
    <property type="component" value="Unassembled WGS sequence"/>
</dbReference>
<keyword evidence="3" id="KW-1185">Reference proteome</keyword>
<proteinExistence type="predicted"/>
<feature type="non-terminal residue" evidence="2">
    <location>
        <position position="1"/>
    </location>
</feature>
<dbReference type="Pfam" id="PF10056">
    <property type="entry name" value="DUF2293"/>
    <property type="match status" value="1"/>
</dbReference>
<name>A0AA40A9P8_9PEZI</name>